<keyword evidence="6 8" id="KW-0472">Membrane</keyword>
<dbReference type="Gene3D" id="2.170.130.10">
    <property type="entry name" value="TonB-dependent receptor, plug domain"/>
    <property type="match status" value="1"/>
</dbReference>
<dbReference type="Gene3D" id="2.40.170.20">
    <property type="entry name" value="TonB-dependent receptor, beta-barrel domain"/>
    <property type="match status" value="1"/>
</dbReference>
<comment type="caution">
    <text evidence="12">The sequence shown here is derived from an EMBL/GenBank/DDBJ whole genome shotgun (WGS) entry which is preliminary data.</text>
</comment>
<dbReference type="NCBIfam" id="TIGR04056">
    <property type="entry name" value="OMP_RagA_SusC"/>
    <property type="match status" value="1"/>
</dbReference>
<gene>
    <name evidence="12" type="ORF">ACFQZW_04425</name>
</gene>
<dbReference type="Pfam" id="PF13715">
    <property type="entry name" value="CarbopepD_reg_2"/>
    <property type="match status" value="1"/>
</dbReference>
<evidence type="ECO:0000256" key="8">
    <source>
        <dbReference type="PROSITE-ProRule" id="PRU01360"/>
    </source>
</evidence>
<dbReference type="RefSeq" id="WP_386781560.1">
    <property type="nucleotide sequence ID" value="NZ_JBHTIC010000005.1"/>
</dbReference>
<dbReference type="InterPro" id="IPR008969">
    <property type="entry name" value="CarboxyPept-like_regulatory"/>
</dbReference>
<evidence type="ECO:0000256" key="5">
    <source>
        <dbReference type="ARBA" id="ARBA00023077"/>
    </source>
</evidence>
<feature type="domain" description="TonB-dependent receptor-like beta-barrel" evidence="10">
    <location>
        <begin position="490"/>
        <end position="985"/>
    </location>
</feature>
<dbReference type="SUPFAM" id="SSF56935">
    <property type="entry name" value="Porins"/>
    <property type="match status" value="1"/>
</dbReference>
<comment type="similarity">
    <text evidence="8 9">Belongs to the TonB-dependent receptor family.</text>
</comment>
<dbReference type="SUPFAM" id="SSF49464">
    <property type="entry name" value="Carboxypeptidase regulatory domain-like"/>
    <property type="match status" value="1"/>
</dbReference>
<dbReference type="InterPro" id="IPR037066">
    <property type="entry name" value="Plug_dom_sf"/>
</dbReference>
<dbReference type="Pfam" id="PF07715">
    <property type="entry name" value="Plug"/>
    <property type="match status" value="1"/>
</dbReference>
<keyword evidence="4 8" id="KW-0812">Transmembrane</keyword>
<evidence type="ECO:0000256" key="2">
    <source>
        <dbReference type="ARBA" id="ARBA00022448"/>
    </source>
</evidence>
<proteinExistence type="inferred from homology"/>
<dbReference type="EMBL" id="JBHTIC010000005">
    <property type="protein sequence ID" value="MFD0761317.1"/>
    <property type="molecule type" value="Genomic_DNA"/>
</dbReference>
<dbReference type="InterPro" id="IPR023996">
    <property type="entry name" value="TonB-dep_OMP_SusC/RagA"/>
</dbReference>
<sequence length="1116" mass="125938">MYFLTSTFVTQAASENFQSEPFNIKLQNVTVKKIIDEIEFKTDYRFVYNVADVDLNRVHSIEIKKGDLKTALNKIFKSTKTTFKIIGEQIILKKLNQNSLDKESSLLSQDQQEILVSGKITTQIGEPFPGVNIIIKGTSLGVISNLNGDYSINAKPKDTLLFSYLGYKTLQIPINSRTNIDIEMLEVVAELKEVVINGVFQRKSESYTGSTATITSEELKRTGSQNVFQAIQNIDPSIGILDNFDLGSNPNTLPDLQIRGTSTFPQNEETDTFKGNYLKNPNQPLFILNGFEVSIERVFDLDFNRIERLTILKDAASKALYGSKAANGVVVIETKKFSGEDALVTYTTRVDLELPDLSSYNLTNSLQKLEAERIDGLYSPSTNSSDSYVELLQLYNYRLKLAKEGLDTDWLSKPLQNGVGQRHSLSVELGSNDLKILANFNYKKSIGVMKGSFRENIGGDFTTFYRIKDLKFRNVTSVISNNSQESPYGTFNEYAIMNPYWRAINIDGNIPYYAEIASNGTRFTNPLYNSTLDSKNESGYFNFVNNLYLEWQIIPSLKAVSRIGIDVKKSKADEFYPSNHTMFESYSTIDDNRKGSYQVNNGESSYLSGDLNLQYSKSIDKNFFFGNVGFNISEQKFKEVSHLAEGFPSSRLNDIVFAREYALGSRPIGISGLSRDIGFLAVGSYTYDNRLLSDATFRTSASSQFGNDKKWSTFWSLGLGWNLHNEQFMNDVSYIEQFKIRGSLGSTGNQNFNENQSIVTYGYYLNSQYQGFAGSHTLNVGNPGLQWETKFDYNAGFDAKLKNLSLRFDYYESYTQNLITDITLPYSTGFNSVKDNLGRVKNNGIELNGSYLVWNKGKDFFTVNFGITTNKNKIVELSDAMQSFNEKQEAIAADRGNNKPVLKYEDGMSMNAIWAVKSLGIDPATGNEIYVKQDGSTTYEWSADDLIVVGNSSPKYKGVVGFSGEYKGFGLSVTARYLGGGQLYNQTLVDKVENVDMLYNVDERVLTGRWRFPGQEALFKRLGNYSVDLDGDNIYTTLQEKTRATSRFVQDRDEIDIAAVSFYYDFNKKVTEALGFERLRFMFNMNEVHKFSSIKIERGTQYPFARSMSFSLTANF</sequence>
<keyword evidence="2 8" id="KW-0813">Transport</keyword>
<comment type="subcellular location">
    <subcellularLocation>
        <location evidence="1 8">Cell outer membrane</location>
        <topology evidence="1 8">Multi-pass membrane protein</topology>
    </subcellularLocation>
</comment>
<evidence type="ECO:0000259" key="10">
    <source>
        <dbReference type="Pfam" id="PF00593"/>
    </source>
</evidence>
<evidence type="ECO:0000313" key="13">
    <source>
        <dbReference type="Proteomes" id="UP001597032"/>
    </source>
</evidence>
<keyword evidence="7 8" id="KW-0998">Cell outer membrane</keyword>
<dbReference type="InterPro" id="IPR012910">
    <property type="entry name" value="Plug_dom"/>
</dbReference>
<evidence type="ECO:0000256" key="3">
    <source>
        <dbReference type="ARBA" id="ARBA00022452"/>
    </source>
</evidence>
<name>A0ABW2Z5B4_9FLAO</name>
<evidence type="ECO:0000256" key="1">
    <source>
        <dbReference type="ARBA" id="ARBA00004571"/>
    </source>
</evidence>
<keyword evidence="3 8" id="KW-1134">Transmembrane beta strand</keyword>
<evidence type="ECO:0000256" key="7">
    <source>
        <dbReference type="ARBA" id="ARBA00023237"/>
    </source>
</evidence>
<evidence type="ECO:0000256" key="4">
    <source>
        <dbReference type="ARBA" id="ARBA00022692"/>
    </source>
</evidence>
<protein>
    <submittedName>
        <fullName evidence="12">SusC/RagA family TonB-linked outer membrane protein</fullName>
    </submittedName>
</protein>
<dbReference type="InterPro" id="IPR023997">
    <property type="entry name" value="TonB-dep_OMP_SusC/RagA_CS"/>
</dbReference>
<dbReference type="PROSITE" id="PS52016">
    <property type="entry name" value="TONB_DEPENDENT_REC_3"/>
    <property type="match status" value="1"/>
</dbReference>
<dbReference type="NCBIfam" id="TIGR04057">
    <property type="entry name" value="SusC_RagA_signa"/>
    <property type="match status" value="1"/>
</dbReference>
<dbReference type="InterPro" id="IPR000531">
    <property type="entry name" value="Beta-barrel_TonB"/>
</dbReference>
<evidence type="ECO:0000259" key="11">
    <source>
        <dbReference type="Pfam" id="PF07715"/>
    </source>
</evidence>
<dbReference type="Proteomes" id="UP001597032">
    <property type="component" value="Unassembled WGS sequence"/>
</dbReference>
<accession>A0ABW2Z5B4</accession>
<keyword evidence="13" id="KW-1185">Reference proteome</keyword>
<feature type="domain" description="TonB-dependent receptor plug" evidence="11">
    <location>
        <begin position="206"/>
        <end position="329"/>
    </location>
</feature>
<dbReference type="InterPro" id="IPR039426">
    <property type="entry name" value="TonB-dep_rcpt-like"/>
</dbReference>
<reference evidence="13" key="1">
    <citation type="journal article" date="2019" name="Int. J. Syst. Evol. Microbiol.">
        <title>The Global Catalogue of Microorganisms (GCM) 10K type strain sequencing project: providing services to taxonomists for standard genome sequencing and annotation.</title>
        <authorList>
            <consortium name="The Broad Institute Genomics Platform"/>
            <consortium name="The Broad Institute Genome Sequencing Center for Infectious Disease"/>
            <person name="Wu L."/>
            <person name="Ma J."/>
        </authorList>
    </citation>
    <scope>NUCLEOTIDE SEQUENCE [LARGE SCALE GENOMIC DNA]</scope>
    <source>
        <strain evidence="13">CCUG 60022</strain>
    </source>
</reference>
<evidence type="ECO:0000313" key="12">
    <source>
        <dbReference type="EMBL" id="MFD0761317.1"/>
    </source>
</evidence>
<keyword evidence="5 9" id="KW-0798">TonB box</keyword>
<dbReference type="Pfam" id="PF00593">
    <property type="entry name" value="TonB_dep_Rec_b-barrel"/>
    <property type="match status" value="1"/>
</dbReference>
<organism evidence="12 13">
    <name type="scientific">Lutibacter aestuarii</name>
    <dbReference type="NCBI Taxonomy" id="861111"/>
    <lineage>
        <taxon>Bacteria</taxon>
        <taxon>Pseudomonadati</taxon>
        <taxon>Bacteroidota</taxon>
        <taxon>Flavobacteriia</taxon>
        <taxon>Flavobacteriales</taxon>
        <taxon>Flavobacteriaceae</taxon>
        <taxon>Lutibacter</taxon>
    </lineage>
</organism>
<dbReference type="InterPro" id="IPR036942">
    <property type="entry name" value="Beta-barrel_TonB_sf"/>
</dbReference>
<evidence type="ECO:0000256" key="9">
    <source>
        <dbReference type="RuleBase" id="RU003357"/>
    </source>
</evidence>
<evidence type="ECO:0000256" key="6">
    <source>
        <dbReference type="ARBA" id="ARBA00023136"/>
    </source>
</evidence>